<evidence type="ECO:0000313" key="2">
    <source>
        <dbReference type="Proteomes" id="UP000199116"/>
    </source>
</evidence>
<evidence type="ECO:0000313" key="1">
    <source>
        <dbReference type="EMBL" id="SFF96884.1"/>
    </source>
</evidence>
<reference evidence="2" key="1">
    <citation type="submission" date="2016-10" db="EMBL/GenBank/DDBJ databases">
        <authorList>
            <person name="Varghese N."/>
            <person name="Submissions S."/>
        </authorList>
    </citation>
    <scope>NUCLEOTIDE SEQUENCE [LARGE SCALE GENOMIC DNA]</scope>
    <source>
        <strain evidence="2">DSM 23515</strain>
    </source>
</reference>
<dbReference type="RefSeq" id="WP_093305293.1">
    <property type="nucleotide sequence ID" value="NZ_FOOH01000017.1"/>
</dbReference>
<dbReference type="EMBL" id="FOOH01000017">
    <property type="protein sequence ID" value="SFF96884.1"/>
    <property type="molecule type" value="Genomic_DNA"/>
</dbReference>
<name>A0A1I2MZ56_9FLAO</name>
<accession>A0A1I2MZ56</accession>
<protein>
    <submittedName>
        <fullName evidence="1">Uncharacterized protein</fullName>
    </submittedName>
</protein>
<organism evidence="1 2">
    <name type="scientific">Salegentibacter agarivorans</name>
    <dbReference type="NCBI Taxonomy" id="345907"/>
    <lineage>
        <taxon>Bacteria</taxon>
        <taxon>Pseudomonadati</taxon>
        <taxon>Bacteroidota</taxon>
        <taxon>Flavobacteriia</taxon>
        <taxon>Flavobacteriales</taxon>
        <taxon>Flavobacteriaceae</taxon>
        <taxon>Salegentibacter</taxon>
    </lineage>
</organism>
<gene>
    <name evidence="1" type="ORF">SAMN04488033_11719</name>
</gene>
<dbReference type="AlphaFoldDB" id="A0A1I2MZ56"/>
<dbReference type="Proteomes" id="UP000199116">
    <property type="component" value="Unassembled WGS sequence"/>
</dbReference>
<proteinExistence type="predicted"/>
<sequence length="61" mass="7073">MLLNRNNFSVLDLLTPFLENEILDNSKKIEIIEAILVVDPLFEPTVKEKVSCLLQRLMQKC</sequence>
<keyword evidence="2" id="KW-1185">Reference proteome</keyword>